<gene>
    <name evidence="3" type="ORF">MOP44_11230</name>
</gene>
<keyword evidence="4" id="KW-1185">Reference proteome</keyword>
<feature type="region of interest" description="Disordered" evidence="1">
    <location>
        <begin position="149"/>
        <end position="178"/>
    </location>
</feature>
<sequence length="178" mass="20128">MKLGDKIRYLREVEGSLRGLNRAMSQLEMARAIEAETGSKLSQSYLSQIESGARPHMTGKTRQILASFFKVHPGYLVDDPEGYSPELQSELRKVEDRLDMWLVDGAERFRRDPELKQALLTLARHEHSRECLLLLEAILETPGLAPRLSEVLRTGNREQGTGNREQKTGRGTKQGAQK</sequence>
<evidence type="ECO:0000259" key="2">
    <source>
        <dbReference type="PROSITE" id="PS50943"/>
    </source>
</evidence>
<feature type="domain" description="HTH cro/C1-type" evidence="2">
    <location>
        <begin position="41"/>
        <end position="76"/>
    </location>
</feature>
<dbReference type="RefSeq" id="WP_260796132.1">
    <property type="nucleotide sequence ID" value="NZ_CP093313.1"/>
</dbReference>
<dbReference type="EMBL" id="CP093313">
    <property type="protein sequence ID" value="UWZ86493.1"/>
    <property type="molecule type" value="Genomic_DNA"/>
</dbReference>
<dbReference type="AlphaFoldDB" id="A0A9J7BYH4"/>
<evidence type="ECO:0000313" key="4">
    <source>
        <dbReference type="Proteomes" id="UP001059380"/>
    </source>
</evidence>
<reference evidence="3" key="1">
    <citation type="submission" date="2021-04" db="EMBL/GenBank/DDBJ databases">
        <title>Phylogenetic analysis of Acidobacteriaceae.</title>
        <authorList>
            <person name="Qiu L."/>
            <person name="Zhang Q."/>
        </authorList>
    </citation>
    <scope>NUCLEOTIDE SEQUENCE</scope>
    <source>
        <strain evidence="3">DSM 25168</strain>
    </source>
</reference>
<proteinExistence type="predicted"/>
<dbReference type="Gene3D" id="1.10.260.40">
    <property type="entry name" value="lambda repressor-like DNA-binding domains"/>
    <property type="match status" value="1"/>
</dbReference>
<evidence type="ECO:0000313" key="3">
    <source>
        <dbReference type="EMBL" id="UWZ86493.1"/>
    </source>
</evidence>
<evidence type="ECO:0000256" key="1">
    <source>
        <dbReference type="SAM" id="MobiDB-lite"/>
    </source>
</evidence>
<dbReference type="KEGG" id="orp:MOP44_11230"/>
<dbReference type="CDD" id="cd00093">
    <property type="entry name" value="HTH_XRE"/>
    <property type="match status" value="1"/>
</dbReference>
<dbReference type="Proteomes" id="UP001059380">
    <property type="component" value="Chromosome"/>
</dbReference>
<feature type="compositionally biased region" description="Polar residues" evidence="1">
    <location>
        <begin position="157"/>
        <end position="178"/>
    </location>
</feature>
<dbReference type="InterPro" id="IPR001387">
    <property type="entry name" value="Cro/C1-type_HTH"/>
</dbReference>
<dbReference type="PROSITE" id="PS50943">
    <property type="entry name" value="HTH_CROC1"/>
    <property type="match status" value="1"/>
</dbReference>
<organism evidence="3 4">
    <name type="scientific">Occallatibacter riparius</name>
    <dbReference type="NCBI Taxonomy" id="1002689"/>
    <lineage>
        <taxon>Bacteria</taxon>
        <taxon>Pseudomonadati</taxon>
        <taxon>Acidobacteriota</taxon>
        <taxon>Terriglobia</taxon>
        <taxon>Terriglobales</taxon>
        <taxon>Acidobacteriaceae</taxon>
        <taxon>Occallatibacter</taxon>
    </lineage>
</organism>
<accession>A0A9J7BYH4</accession>
<dbReference type="GO" id="GO:0003677">
    <property type="term" value="F:DNA binding"/>
    <property type="evidence" value="ECO:0007669"/>
    <property type="project" value="InterPro"/>
</dbReference>
<dbReference type="InterPro" id="IPR010982">
    <property type="entry name" value="Lambda_DNA-bd_dom_sf"/>
</dbReference>
<name>A0A9J7BYH4_9BACT</name>
<dbReference type="SUPFAM" id="SSF47413">
    <property type="entry name" value="lambda repressor-like DNA-binding domains"/>
    <property type="match status" value="1"/>
</dbReference>
<protein>
    <submittedName>
        <fullName evidence="3">Helix-turn-helix domain-containing protein</fullName>
    </submittedName>
</protein>